<name>A0A5M3WI77_9ACTN</name>
<feature type="region of interest" description="Disordered" evidence="1">
    <location>
        <begin position="152"/>
        <end position="177"/>
    </location>
</feature>
<proteinExistence type="predicted"/>
<accession>A0A5M3WI77</accession>
<keyword evidence="3" id="KW-1185">Reference proteome</keyword>
<organism evidence="2 3">
    <name type="scientific">Acrocarpospora corrugata</name>
    <dbReference type="NCBI Taxonomy" id="35763"/>
    <lineage>
        <taxon>Bacteria</taxon>
        <taxon>Bacillati</taxon>
        <taxon>Actinomycetota</taxon>
        <taxon>Actinomycetes</taxon>
        <taxon>Streptosporangiales</taxon>
        <taxon>Streptosporangiaceae</taxon>
        <taxon>Acrocarpospora</taxon>
    </lineage>
</organism>
<dbReference type="Proteomes" id="UP000334990">
    <property type="component" value="Unassembled WGS sequence"/>
</dbReference>
<dbReference type="EMBL" id="BLAD01000127">
    <property type="protein sequence ID" value="GES06058.1"/>
    <property type="molecule type" value="Genomic_DNA"/>
</dbReference>
<dbReference type="AlphaFoldDB" id="A0A5M3WI77"/>
<comment type="caution">
    <text evidence="2">The sequence shown here is derived from an EMBL/GenBank/DDBJ whole genome shotgun (WGS) entry which is preliminary data.</text>
</comment>
<protein>
    <submittedName>
        <fullName evidence="2">Uncharacterized protein</fullName>
    </submittedName>
</protein>
<evidence type="ECO:0000313" key="3">
    <source>
        <dbReference type="Proteomes" id="UP000334990"/>
    </source>
</evidence>
<evidence type="ECO:0000256" key="1">
    <source>
        <dbReference type="SAM" id="MobiDB-lite"/>
    </source>
</evidence>
<sequence length="177" mass="17631">MVADEQGLFEEFVEVDRPAEVLPAAHERDGVADQDDYAAVEAGGEPGGGEQGERVVEEGAAALGAADGECGAVFEQAGQGRGAAVAAEFGEEAVAERGGVGEGGEPVGFVVFADVLEAVRGWAVEDAGVAAFGVEWLVDVDELAGGAEQVAGPAGAGAGEAGDQNGHAAILGRRPWS</sequence>
<reference evidence="2 3" key="1">
    <citation type="submission" date="2019-10" db="EMBL/GenBank/DDBJ databases">
        <title>Whole genome shotgun sequence of Acrocarpospora corrugata NBRC 13972.</title>
        <authorList>
            <person name="Ichikawa N."/>
            <person name="Kimura A."/>
            <person name="Kitahashi Y."/>
            <person name="Komaki H."/>
            <person name="Oguchi A."/>
        </authorList>
    </citation>
    <scope>NUCLEOTIDE SEQUENCE [LARGE SCALE GENOMIC DNA]</scope>
    <source>
        <strain evidence="2 3">NBRC 13972</strain>
    </source>
</reference>
<gene>
    <name evidence="2" type="ORF">Acor_81270</name>
</gene>
<evidence type="ECO:0000313" key="2">
    <source>
        <dbReference type="EMBL" id="GES06058.1"/>
    </source>
</evidence>